<keyword evidence="1" id="KW-1133">Transmembrane helix</keyword>
<evidence type="ECO:0000313" key="2">
    <source>
        <dbReference type="EMBL" id="EAX87551.1"/>
    </source>
</evidence>
<evidence type="ECO:0000313" key="3">
    <source>
        <dbReference type="Proteomes" id="UP000001542"/>
    </source>
</evidence>
<keyword evidence="1" id="KW-0812">Transmembrane</keyword>
<feature type="transmembrane region" description="Helical" evidence="1">
    <location>
        <begin position="114"/>
        <end position="135"/>
    </location>
</feature>
<name>A2G5L6_TRIV3</name>
<gene>
    <name evidence="2" type="ORF">TVAG_318660</name>
</gene>
<reference evidence="2" key="1">
    <citation type="submission" date="2006-10" db="EMBL/GenBank/DDBJ databases">
        <authorList>
            <person name="Amadeo P."/>
            <person name="Zhao Q."/>
            <person name="Wortman J."/>
            <person name="Fraser-Liggett C."/>
            <person name="Carlton J."/>
        </authorList>
    </citation>
    <scope>NUCLEOTIDE SEQUENCE</scope>
    <source>
        <strain evidence="2">G3</strain>
    </source>
</reference>
<keyword evidence="1" id="KW-0472">Membrane</keyword>
<protein>
    <recommendedName>
        <fullName evidence="4">Tetraspanin family protein</fullName>
    </recommendedName>
</protein>
<dbReference type="Proteomes" id="UP000001542">
    <property type="component" value="Unassembled WGS sequence"/>
</dbReference>
<dbReference type="KEGG" id="tva:75665669"/>
<proteinExistence type="predicted"/>
<dbReference type="AlphaFoldDB" id="A2G5L6"/>
<accession>A2G5L6</accession>
<dbReference type="RefSeq" id="XP_001300481.1">
    <property type="nucleotide sequence ID" value="XM_001300480.1"/>
</dbReference>
<dbReference type="VEuPathDB" id="TrichDB:TVAGG3_0662320"/>
<dbReference type="EMBL" id="DS114433">
    <property type="protein sequence ID" value="EAX87551.1"/>
    <property type="molecule type" value="Genomic_DNA"/>
</dbReference>
<evidence type="ECO:0008006" key="4">
    <source>
        <dbReference type="Google" id="ProtNLM"/>
    </source>
</evidence>
<reference evidence="2" key="2">
    <citation type="journal article" date="2007" name="Science">
        <title>Draft genome sequence of the sexually transmitted pathogen Trichomonas vaginalis.</title>
        <authorList>
            <person name="Carlton J.M."/>
            <person name="Hirt R.P."/>
            <person name="Silva J.C."/>
            <person name="Delcher A.L."/>
            <person name="Schatz M."/>
            <person name="Zhao Q."/>
            <person name="Wortman J.R."/>
            <person name="Bidwell S.L."/>
            <person name="Alsmark U.C.M."/>
            <person name="Besteiro S."/>
            <person name="Sicheritz-Ponten T."/>
            <person name="Noel C.J."/>
            <person name="Dacks J.B."/>
            <person name="Foster P.G."/>
            <person name="Simillion C."/>
            <person name="Van de Peer Y."/>
            <person name="Miranda-Saavedra D."/>
            <person name="Barton G.J."/>
            <person name="Westrop G.D."/>
            <person name="Mueller S."/>
            <person name="Dessi D."/>
            <person name="Fiori P.L."/>
            <person name="Ren Q."/>
            <person name="Paulsen I."/>
            <person name="Zhang H."/>
            <person name="Bastida-Corcuera F.D."/>
            <person name="Simoes-Barbosa A."/>
            <person name="Brown M.T."/>
            <person name="Hayes R.D."/>
            <person name="Mukherjee M."/>
            <person name="Okumura C.Y."/>
            <person name="Schneider R."/>
            <person name="Smith A.J."/>
            <person name="Vanacova S."/>
            <person name="Villalvazo M."/>
            <person name="Haas B.J."/>
            <person name="Pertea M."/>
            <person name="Feldblyum T.V."/>
            <person name="Utterback T.R."/>
            <person name="Shu C.L."/>
            <person name="Osoegawa K."/>
            <person name="de Jong P.J."/>
            <person name="Hrdy I."/>
            <person name="Horvathova L."/>
            <person name="Zubacova Z."/>
            <person name="Dolezal P."/>
            <person name="Malik S.B."/>
            <person name="Logsdon J.M. Jr."/>
            <person name="Henze K."/>
            <person name="Gupta A."/>
            <person name="Wang C.C."/>
            <person name="Dunne R.L."/>
            <person name="Upcroft J.A."/>
            <person name="Upcroft P."/>
            <person name="White O."/>
            <person name="Salzberg S.L."/>
            <person name="Tang P."/>
            <person name="Chiu C.-H."/>
            <person name="Lee Y.-S."/>
            <person name="Embley T.M."/>
            <person name="Coombs G.H."/>
            <person name="Mottram J.C."/>
            <person name="Tachezy J."/>
            <person name="Fraser-Liggett C.M."/>
            <person name="Johnson P.J."/>
        </authorList>
    </citation>
    <scope>NUCLEOTIDE SEQUENCE [LARGE SCALE GENOMIC DNA]</scope>
    <source>
        <strain evidence="2">G3</strain>
    </source>
</reference>
<dbReference type="InParanoid" id="A2G5L6"/>
<evidence type="ECO:0000256" key="1">
    <source>
        <dbReference type="SAM" id="Phobius"/>
    </source>
</evidence>
<organism evidence="2 3">
    <name type="scientific">Trichomonas vaginalis (strain ATCC PRA-98 / G3)</name>
    <dbReference type="NCBI Taxonomy" id="412133"/>
    <lineage>
        <taxon>Eukaryota</taxon>
        <taxon>Metamonada</taxon>
        <taxon>Parabasalia</taxon>
        <taxon>Trichomonadida</taxon>
        <taxon>Trichomonadidae</taxon>
        <taxon>Trichomonas</taxon>
    </lineage>
</organism>
<keyword evidence="3" id="KW-1185">Reference proteome</keyword>
<dbReference type="VEuPathDB" id="TrichDB:TVAG_318660"/>
<sequence>MFGFGIAIGLVSMFIAAILFCFTGGGACAVFFFFIFTIPGIPFVIFLGSPKYCLNNQEDFWLNNTNGIPEYQVKHRCCGWENSSDHALLSCPFRFESGCKEHVQKYFDTKFNHLFAGHMISLIAGAVSIITVAILECCCFGELS</sequence>
<feature type="transmembrane region" description="Helical" evidence="1">
    <location>
        <begin position="6"/>
        <end position="36"/>
    </location>
</feature>